<evidence type="ECO:0000256" key="1">
    <source>
        <dbReference type="SAM" id="MobiDB-lite"/>
    </source>
</evidence>
<feature type="compositionally biased region" description="Basic and acidic residues" evidence="1">
    <location>
        <begin position="39"/>
        <end position="50"/>
    </location>
</feature>
<proteinExistence type="predicted"/>
<keyword evidence="2" id="KW-1185">Reference proteome</keyword>
<dbReference type="Proteomes" id="UP001652641">
    <property type="component" value="Chromosome 6"/>
</dbReference>
<evidence type="ECO:0008006" key="4">
    <source>
        <dbReference type="Google" id="ProtNLM"/>
    </source>
</evidence>
<protein>
    <recommendedName>
        <fullName evidence="4">Basic proline-rich protein-like</fullName>
    </recommendedName>
</protein>
<dbReference type="RefSeq" id="XP_072616566.1">
    <property type="nucleotide sequence ID" value="XM_072760465.1"/>
</dbReference>
<gene>
    <name evidence="3" type="primary">LOC112907182</name>
</gene>
<evidence type="ECO:0000313" key="3">
    <source>
        <dbReference type="RefSeq" id="XP_072616566.1"/>
    </source>
</evidence>
<sequence>MPETRCRDRAHKPRTLGGSTRHRLARGHRLRSAHPISVRVERKKPTAENGKRRKLHFRTAAPAPGPAPSPPRPRPRPRLHPRVPLPPGGERLARPPSRWRPCPGTVSPRACPPSPAPEQVRNAGAYGGDLEDTKCPASVSRSPRRLRGRPNPQSAGARGPGAADPDPARAAAPAEPGRAAPRGPRREPAGPEKRRPERRQTPLRVRLHLLHVAHTAPAAAPGGEEPNVPHRDRGLHQPLSAGLAASCDVQIKSSPDANSPPTPLLSKLCFVPSSERSAGGKSGAKSPADEQQALTPGLGAGRDPPSANARGVFPFSQ</sequence>
<feature type="compositionally biased region" description="Pro residues" evidence="1">
    <location>
        <begin position="63"/>
        <end position="72"/>
    </location>
</feature>
<feature type="compositionally biased region" description="Low complexity" evidence="1">
    <location>
        <begin position="212"/>
        <end position="226"/>
    </location>
</feature>
<accession>A0ABM5AP56</accession>
<organism evidence="2 3">
    <name type="scientific">Vulpes vulpes</name>
    <name type="common">Red fox</name>
    <dbReference type="NCBI Taxonomy" id="9627"/>
    <lineage>
        <taxon>Eukaryota</taxon>
        <taxon>Metazoa</taxon>
        <taxon>Chordata</taxon>
        <taxon>Craniata</taxon>
        <taxon>Vertebrata</taxon>
        <taxon>Euteleostomi</taxon>
        <taxon>Mammalia</taxon>
        <taxon>Eutheria</taxon>
        <taxon>Laurasiatheria</taxon>
        <taxon>Carnivora</taxon>
        <taxon>Caniformia</taxon>
        <taxon>Canidae</taxon>
        <taxon>Vulpes</taxon>
    </lineage>
</organism>
<feature type="region of interest" description="Disordered" evidence="1">
    <location>
        <begin position="1"/>
        <end position="317"/>
    </location>
</feature>
<feature type="compositionally biased region" description="Low complexity" evidence="1">
    <location>
        <begin position="155"/>
        <end position="182"/>
    </location>
</feature>
<dbReference type="GeneID" id="112907182"/>
<feature type="compositionally biased region" description="Basic and acidic residues" evidence="1">
    <location>
        <begin position="184"/>
        <end position="200"/>
    </location>
</feature>
<feature type="compositionally biased region" description="Basic residues" evidence="1">
    <location>
        <begin position="8"/>
        <end position="32"/>
    </location>
</feature>
<reference evidence="3" key="1">
    <citation type="submission" date="2025-08" db="UniProtKB">
        <authorList>
            <consortium name="RefSeq"/>
        </authorList>
    </citation>
    <scope>IDENTIFICATION</scope>
    <source>
        <tissue evidence="3">Cell line</tissue>
    </source>
</reference>
<evidence type="ECO:0000313" key="2">
    <source>
        <dbReference type="Proteomes" id="UP001652641"/>
    </source>
</evidence>
<name>A0ABM5AP56_VULVU</name>